<keyword evidence="7" id="KW-1185">Reference proteome</keyword>
<dbReference type="GO" id="GO:0003700">
    <property type="term" value="F:DNA-binding transcription factor activity"/>
    <property type="evidence" value="ECO:0007669"/>
    <property type="project" value="InterPro"/>
</dbReference>
<feature type="domain" description="HTH lysR-type" evidence="5">
    <location>
        <begin position="16"/>
        <end position="73"/>
    </location>
</feature>
<proteinExistence type="inferred from homology"/>
<dbReference type="InterPro" id="IPR058163">
    <property type="entry name" value="LysR-type_TF_proteobact-type"/>
</dbReference>
<keyword evidence="2" id="KW-0805">Transcription regulation</keyword>
<comment type="caution">
    <text evidence="6">The sequence shown here is derived from an EMBL/GenBank/DDBJ whole genome shotgun (WGS) entry which is preliminary data.</text>
</comment>
<dbReference type="InterPro" id="IPR036388">
    <property type="entry name" value="WH-like_DNA-bd_sf"/>
</dbReference>
<dbReference type="Gene3D" id="3.40.190.290">
    <property type="match status" value="1"/>
</dbReference>
<evidence type="ECO:0000256" key="1">
    <source>
        <dbReference type="ARBA" id="ARBA00009437"/>
    </source>
</evidence>
<evidence type="ECO:0000259" key="5">
    <source>
        <dbReference type="PROSITE" id="PS50931"/>
    </source>
</evidence>
<dbReference type="InterPro" id="IPR005119">
    <property type="entry name" value="LysR_subst-bd"/>
</dbReference>
<comment type="similarity">
    <text evidence="1">Belongs to the LysR transcriptional regulatory family.</text>
</comment>
<dbReference type="Gene3D" id="1.10.10.10">
    <property type="entry name" value="Winged helix-like DNA-binding domain superfamily/Winged helix DNA-binding domain"/>
    <property type="match status" value="1"/>
</dbReference>
<dbReference type="Pfam" id="PF03466">
    <property type="entry name" value="LysR_substrate"/>
    <property type="match status" value="1"/>
</dbReference>
<protein>
    <submittedName>
        <fullName evidence="6">LysR family transcriptional regulator</fullName>
    </submittedName>
</protein>
<evidence type="ECO:0000256" key="4">
    <source>
        <dbReference type="ARBA" id="ARBA00023163"/>
    </source>
</evidence>
<organism evidence="6 7">
    <name type="scientific">Salinicola corii</name>
    <dbReference type="NCBI Taxonomy" id="2606937"/>
    <lineage>
        <taxon>Bacteria</taxon>
        <taxon>Pseudomonadati</taxon>
        <taxon>Pseudomonadota</taxon>
        <taxon>Gammaproteobacteria</taxon>
        <taxon>Oceanospirillales</taxon>
        <taxon>Halomonadaceae</taxon>
        <taxon>Salinicola</taxon>
    </lineage>
</organism>
<evidence type="ECO:0000313" key="6">
    <source>
        <dbReference type="EMBL" id="KAA0015300.1"/>
    </source>
</evidence>
<dbReference type="FunFam" id="1.10.10.10:FF:000001">
    <property type="entry name" value="LysR family transcriptional regulator"/>
    <property type="match status" value="1"/>
</dbReference>
<dbReference type="PANTHER" id="PTHR30537">
    <property type="entry name" value="HTH-TYPE TRANSCRIPTIONAL REGULATOR"/>
    <property type="match status" value="1"/>
</dbReference>
<dbReference type="EMBL" id="VTPX01000024">
    <property type="protein sequence ID" value="KAA0015300.1"/>
    <property type="molecule type" value="Genomic_DNA"/>
</dbReference>
<dbReference type="Proteomes" id="UP000466024">
    <property type="component" value="Unassembled WGS sequence"/>
</dbReference>
<evidence type="ECO:0000256" key="3">
    <source>
        <dbReference type="ARBA" id="ARBA00023125"/>
    </source>
</evidence>
<evidence type="ECO:0000313" key="7">
    <source>
        <dbReference type="Proteomes" id="UP000466024"/>
    </source>
</evidence>
<dbReference type="SUPFAM" id="SSF46785">
    <property type="entry name" value="Winged helix' DNA-binding domain"/>
    <property type="match status" value="1"/>
</dbReference>
<evidence type="ECO:0000256" key="2">
    <source>
        <dbReference type="ARBA" id="ARBA00023015"/>
    </source>
</evidence>
<gene>
    <name evidence="6" type="ORF">F0A16_21150</name>
</gene>
<reference evidence="6 7" key="1">
    <citation type="submission" date="2019-08" db="EMBL/GenBank/DDBJ databases">
        <title>Bioinformatics analysis of the strain L3 and L5.</title>
        <authorList>
            <person name="Li X."/>
        </authorList>
    </citation>
    <scope>NUCLEOTIDE SEQUENCE [LARGE SCALE GENOMIC DNA]</scope>
    <source>
        <strain evidence="6 7">L3</strain>
    </source>
</reference>
<dbReference type="InterPro" id="IPR036390">
    <property type="entry name" value="WH_DNA-bd_sf"/>
</dbReference>
<keyword evidence="4" id="KW-0804">Transcription</keyword>
<dbReference type="CDD" id="cd08422">
    <property type="entry name" value="PBP2_CrgA_like"/>
    <property type="match status" value="1"/>
</dbReference>
<name>A0A640W8Z1_9GAMM</name>
<dbReference type="AlphaFoldDB" id="A0A640W8Z1"/>
<accession>A0A640W8Z1</accession>
<dbReference type="SUPFAM" id="SSF53850">
    <property type="entry name" value="Periplasmic binding protein-like II"/>
    <property type="match status" value="1"/>
</dbReference>
<dbReference type="RefSeq" id="WP_149437990.1">
    <property type="nucleotide sequence ID" value="NZ_VTPX01000024.1"/>
</dbReference>
<dbReference type="PROSITE" id="PS50931">
    <property type="entry name" value="HTH_LYSR"/>
    <property type="match status" value="1"/>
</dbReference>
<dbReference type="PANTHER" id="PTHR30537:SF5">
    <property type="entry name" value="HTH-TYPE TRANSCRIPTIONAL ACTIVATOR TTDR-RELATED"/>
    <property type="match status" value="1"/>
</dbReference>
<sequence>MSFRSFPIDHKQASGLDLGALRVFVAIAESGSFIAGGKSRGLTRSAAGKAVARLEAHLGTRLFHRTTRRLSLTVDGQRFYECCVQILQDLAEAEASIRQDTPQPTGTLRLTVPEIYGRAVVLPFLSRFLDQWPALDVEVSFTDRIVDLVEEGFDLSIRLGEVAQNSQLIARVIEQAQGGVYASPAYLESFGTPDTPGDLEHHQRLIYGLSPRPGSWTLAAPDDEPITIEGGRLFRFDSGEAIREAAIHGMGIAFLPASLMESDTNAGRLVKLLPSFQGSTLPIQIIYPSRKHLAAKIRQFIDGLVEYLNER</sequence>
<dbReference type="GO" id="GO:0043565">
    <property type="term" value="F:sequence-specific DNA binding"/>
    <property type="evidence" value="ECO:0007669"/>
    <property type="project" value="TreeGrafter"/>
</dbReference>
<keyword evidence="3" id="KW-0238">DNA-binding</keyword>
<dbReference type="InterPro" id="IPR000847">
    <property type="entry name" value="LysR_HTH_N"/>
</dbReference>
<dbReference type="Pfam" id="PF00126">
    <property type="entry name" value="HTH_1"/>
    <property type="match status" value="1"/>
</dbReference>
<dbReference type="GO" id="GO:0006351">
    <property type="term" value="P:DNA-templated transcription"/>
    <property type="evidence" value="ECO:0007669"/>
    <property type="project" value="TreeGrafter"/>
</dbReference>